<dbReference type="EMBL" id="JH597770">
    <property type="protein sequence ID" value="EHP68924.1"/>
    <property type="molecule type" value="Genomic_DNA"/>
</dbReference>
<gene>
    <name evidence="3" type="ORF">MetMK1DRAFT_00033730</name>
</gene>
<dbReference type="PANTHER" id="PTHR45947">
    <property type="entry name" value="SULFOQUINOVOSYL TRANSFERASE SQD2"/>
    <property type="match status" value="1"/>
</dbReference>
<dbReference type="STRING" id="671065.MetMK1DRAFT_00033730"/>
<dbReference type="InterPro" id="IPR050194">
    <property type="entry name" value="Glycosyltransferase_grp1"/>
</dbReference>
<dbReference type="Pfam" id="PF13439">
    <property type="entry name" value="Glyco_transf_4"/>
    <property type="match status" value="1"/>
</dbReference>
<dbReference type="PANTHER" id="PTHR45947:SF15">
    <property type="entry name" value="TEICHURONIC ACID BIOSYNTHESIS GLYCOSYLTRANSFERASE TUAC-RELATED"/>
    <property type="match status" value="1"/>
</dbReference>
<evidence type="ECO:0000313" key="3">
    <source>
        <dbReference type="EMBL" id="EHP68924.1"/>
    </source>
</evidence>
<evidence type="ECO:0000259" key="1">
    <source>
        <dbReference type="Pfam" id="PF00534"/>
    </source>
</evidence>
<protein>
    <submittedName>
        <fullName evidence="3">Glycosyltransferase</fullName>
    </submittedName>
</protein>
<organism evidence="3 4">
    <name type="scientific">Metallosphaera yellowstonensis MK1</name>
    <dbReference type="NCBI Taxonomy" id="671065"/>
    <lineage>
        <taxon>Archaea</taxon>
        <taxon>Thermoproteota</taxon>
        <taxon>Thermoprotei</taxon>
        <taxon>Sulfolobales</taxon>
        <taxon>Sulfolobaceae</taxon>
        <taxon>Metallosphaera</taxon>
    </lineage>
</organism>
<keyword evidence="4" id="KW-1185">Reference proteome</keyword>
<feature type="domain" description="Glycosyl transferase family 1" evidence="1">
    <location>
        <begin position="172"/>
        <end position="326"/>
    </location>
</feature>
<dbReference type="OrthoDB" id="132546at2157"/>
<dbReference type="AlphaFoldDB" id="H2C9U8"/>
<dbReference type="Proteomes" id="UP000003980">
    <property type="component" value="Unassembled WGS sequence"/>
</dbReference>
<sequence>MKLLIVNHRDPFHPKAGGAERDLLETFSRLVKKGVDVYWLSEDVGRGPGEVSGIHLIRRGNPLTLHFRSLLEATKFDLVFDSVAHAVPFLSNLVNRCTVAKIHHVHQQVLRYELPPHLAVPVAWAERLSRFYKRVIVPSRSTGEEAVRTLKVRPERITVIPEGIDHSSYTPGEKSDEPFILWLHRMKRYKNPLHAIEVFRLAKGRGLRGVKLVVAGGGDLESQVREEAKRVEGVEVLGRVGEERKRELLRRAWLFMSTSFIEGWGLSVLEANASGTPAVGYRVGSLGEIIVEGVNGYTVPYGDLNKMADLLVNLFNDQRRLRAMWSSAYLESLKYDWEKTAEMYHEFIERLECIK</sequence>
<feature type="domain" description="Glycosyltransferase subfamily 4-like N-terminal" evidence="2">
    <location>
        <begin position="17"/>
        <end position="167"/>
    </location>
</feature>
<name>H2C9U8_9CREN</name>
<dbReference type="SUPFAM" id="SSF53756">
    <property type="entry name" value="UDP-Glycosyltransferase/glycogen phosphorylase"/>
    <property type="match status" value="1"/>
</dbReference>
<evidence type="ECO:0000313" key="4">
    <source>
        <dbReference type="Proteomes" id="UP000003980"/>
    </source>
</evidence>
<dbReference type="GO" id="GO:0016757">
    <property type="term" value="F:glycosyltransferase activity"/>
    <property type="evidence" value="ECO:0007669"/>
    <property type="project" value="InterPro"/>
</dbReference>
<dbReference type="InterPro" id="IPR001296">
    <property type="entry name" value="Glyco_trans_1"/>
</dbReference>
<evidence type="ECO:0000259" key="2">
    <source>
        <dbReference type="Pfam" id="PF13439"/>
    </source>
</evidence>
<dbReference type="Pfam" id="PF00534">
    <property type="entry name" value="Glycos_transf_1"/>
    <property type="match status" value="1"/>
</dbReference>
<dbReference type="CDD" id="cd03801">
    <property type="entry name" value="GT4_PimA-like"/>
    <property type="match status" value="1"/>
</dbReference>
<dbReference type="Gene3D" id="3.40.50.2000">
    <property type="entry name" value="Glycogen Phosphorylase B"/>
    <property type="match status" value="2"/>
</dbReference>
<dbReference type="HOGENOM" id="CLU_009583_2_2_2"/>
<dbReference type="RefSeq" id="WP_009075845.1">
    <property type="nucleotide sequence ID" value="NZ_JH597770.1"/>
</dbReference>
<dbReference type="InterPro" id="IPR028098">
    <property type="entry name" value="Glyco_trans_4-like_N"/>
</dbReference>
<keyword evidence="3" id="KW-0808">Transferase</keyword>
<accession>H2C9U8</accession>
<dbReference type="eggNOG" id="arCOG01403">
    <property type="taxonomic scope" value="Archaea"/>
</dbReference>
<reference evidence="3 4" key="1">
    <citation type="submission" date="2012-01" db="EMBL/GenBank/DDBJ databases">
        <title>Improved High-Quality Draft sequence of Metallosphaera yellowstonensis MK1.</title>
        <authorList>
            <consortium name="US DOE Joint Genome Institute"/>
            <person name="Lucas S."/>
            <person name="Han J."/>
            <person name="Cheng J.-F."/>
            <person name="Goodwin L."/>
            <person name="Pitluck S."/>
            <person name="Peters L."/>
            <person name="Teshima H."/>
            <person name="Detter J.C."/>
            <person name="Han C."/>
            <person name="Tapia R."/>
            <person name="Land M."/>
            <person name="Hauser L."/>
            <person name="Kyrpides N."/>
            <person name="Kozubal M."/>
            <person name="Macur R.E."/>
            <person name="Jay Z."/>
            <person name="Inskeep W."/>
            <person name="Woyke T."/>
        </authorList>
    </citation>
    <scope>NUCLEOTIDE SEQUENCE [LARGE SCALE GENOMIC DNA]</scope>
    <source>
        <strain evidence="3 4">MK1</strain>
    </source>
</reference>
<proteinExistence type="predicted"/>